<name>A0A6A4HQC9_9AGAR</name>
<sequence>MATAENAHKPPLRESAPRIDLSKAFGSASAKKNKNKNKNKANISTPSSRQPMVNHNRLSGHAIPLGLLSPPASQTNVLSGGSESEHGGLDQHSVREQDPARLLISPPPEEELIASRRSSFHKPSTSHLNNTTNSIASPSTKFPQPKRKRSMAPTLSYSGSNSSEGSTAAVQPASGTGPLATPNPKPRKQSRKSNRAHVRTPSDVSMESPTRAFSMAEKQANPSSPAVRTPTRKRSSYQLMRSPHTNNPNADYIPPFRPAANEEATDIDDDLLWTQTRKPARMGRRSATPVVIPPYEPPAVVFTPPREVVLSPITSVTKSRQKRKAGKGLKLDIQVKKEPPVIDLSAPMPPASPTDDPLLLSGPPEEDLTATPSRSRVMRDASVFTNHALEQSTTAAPEIPRQRESLPPSSPPAPNDSSSPSRATYRWQNTGVYANNDESSDSMDLDMQPHEYADVEGPIPFFFPAAGSWSDSDDDDIRDSPHTPVRETGVIDQGIGEFTGRWHMTKVRTKADPPSSATRMRIEDWGKPISPYPYPVSRPSSGAGVRLDSTSPSPSLRPRTSTHEAGEAEKTTLGSEVVEEGEGDDTATIKEESMSVEHRTGGTQEVEIQPDDEDQAEEEEQEEQEVRALSLPPEQEDSEEEEEEVRRLSLEPEEEEDNHDLEEQEEPEDREPEPSRTDNSGAAHSASTSQPPFRLHSREAPVSSPPLRNLSFLRSSNQTRGSLRTSDPVERAKELFGVRSSPLKPSSALAEEVSDDEDHEMEPANELRIAKPTEQEQEMVEEEVALVDEDEAEMSSGDESDPTVEDPGLVQITSSDPKAAARAAAILKQHDYDCFTKIVLKQQEQHRRKSFQHSTVDELKRDNRRKTLAGSGVVKGKARASPRRSLGTVIGDKVYIPGSPVTTLGGLLEEAEKTVQSEQLKGLTPQSPFEENALVGMALGERDPFHTPQASKFGSGSRPRSSLVHEVVDGGDVNERSSKEWTKDDWKILDGCFTDERIELASRMQSESLLTMEDEDEEIPLAGVDLVDVDDVVRRFMTEIGGEETTDAYGWSRESLVARAKAIQNKQRAGNVAPPTTPYTPRTVSKTREPRPTNMQVPDLTPLGRRPFPAARKPVSLPPPAGPAAPFSTIPDNIQEPPPRRKVPATLLAPRYSHLLDEAVAISRELPSPEQPLTSVNDDTPPIAEPSLKATSSQPPEAPAQRPRGLGRLFSYIPGLSKSSAPTRKPTRESRPGLPLPPAEVLEKPRGPISTPARPPVPKAKAPKELVNLNHQPVPEPKLPSMIPRPKPQRLVELNPVGLPEEYQQVVEPVRPRRSSGGSVKDLVKDFEKRRESLEADSHQLTKARSIGNLRKGGEGRPIWKP</sequence>
<feature type="compositionally biased region" description="Low complexity" evidence="1">
    <location>
        <begin position="537"/>
        <end position="559"/>
    </location>
</feature>
<evidence type="ECO:0000256" key="1">
    <source>
        <dbReference type="SAM" id="MobiDB-lite"/>
    </source>
</evidence>
<dbReference type="Proteomes" id="UP000799118">
    <property type="component" value="Unassembled WGS sequence"/>
</dbReference>
<feature type="compositionally biased region" description="Polar residues" evidence="1">
    <location>
        <begin position="383"/>
        <end position="395"/>
    </location>
</feature>
<feature type="compositionally biased region" description="Basic and acidic residues" evidence="1">
    <location>
        <begin position="83"/>
        <end position="99"/>
    </location>
</feature>
<accession>A0A6A4HQC9</accession>
<proteinExistence type="predicted"/>
<keyword evidence="3" id="KW-1185">Reference proteome</keyword>
<feature type="region of interest" description="Disordered" evidence="1">
    <location>
        <begin position="1066"/>
        <end position="1143"/>
    </location>
</feature>
<evidence type="ECO:0000313" key="3">
    <source>
        <dbReference type="Proteomes" id="UP000799118"/>
    </source>
</evidence>
<organism evidence="2 3">
    <name type="scientific">Gymnopus androsaceus JB14</name>
    <dbReference type="NCBI Taxonomy" id="1447944"/>
    <lineage>
        <taxon>Eukaryota</taxon>
        <taxon>Fungi</taxon>
        <taxon>Dikarya</taxon>
        <taxon>Basidiomycota</taxon>
        <taxon>Agaricomycotina</taxon>
        <taxon>Agaricomycetes</taxon>
        <taxon>Agaricomycetidae</taxon>
        <taxon>Agaricales</taxon>
        <taxon>Marasmiineae</taxon>
        <taxon>Omphalotaceae</taxon>
        <taxon>Gymnopus</taxon>
    </lineage>
</organism>
<feature type="region of interest" description="Disordered" evidence="1">
    <location>
        <begin position="340"/>
        <end position="423"/>
    </location>
</feature>
<feature type="region of interest" description="Disordered" evidence="1">
    <location>
        <begin position="1163"/>
        <end position="1287"/>
    </location>
</feature>
<reference evidence="2" key="1">
    <citation type="journal article" date="2019" name="Environ. Microbiol.">
        <title>Fungal ecological strategies reflected in gene transcription - a case study of two litter decomposers.</title>
        <authorList>
            <person name="Barbi F."/>
            <person name="Kohler A."/>
            <person name="Barry K."/>
            <person name="Baskaran P."/>
            <person name="Daum C."/>
            <person name="Fauchery L."/>
            <person name="Ihrmark K."/>
            <person name="Kuo A."/>
            <person name="LaButti K."/>
            <person name="Lipzen A."/>
            <person name="Morin E."/>
            <person name="Grigoriev I.V."/>
            <person name="Henrissat B."/>
            <person name="Lindahl B."/>
            <person name="Martin F."/>
        </authorList>
    </citation>
    <scope>NUCLEOTIDE SEQUENCE</scope>
    <source>
        <strain evidence="2">JB14</strain>
    </source>
</reference>
<feature type="region of interest" description="Disordered" evidence="1">
    <location>
        <begin position="1"/>
        <end position="257"/>
    </location>
</feature>
<feature type="compositionally biased region" description="Polar residues" evidence="1">
    <location>
        <begin position="677"/>
        <end position="691"/>
    </location>
</feature>
<feature type="compositionally biased region" description="Basic and acidic residues" evidence="1">
    <location>
        <begin position="1331"/>
        <end position="1340"/>
    </location>
</feature>
<feature type="region of interest" description="Disordered" evidence="1">
    <location>
        <begin position="790"/>
        <end position="811"/>
    </location>
</feature>
<feature type="compositionally biased region" description="Polar residues" evidence="1">
    <location>
        <begin position="45"/>
        <end position="57"/>
    </location>
</feature>
<feature type="compositionally biased region" description="Acidic residues" evidence="1">
    <location>
        <begin position="634"/>
        <end position="643"/>
    </location>
</feature>
<protein>
    <submittedName>
        <fullName evidence="2">Uncharacterized protein</fullName>
    </submittedName>
</protein>
<feature type="compositionally biased region" description="Acidic residues" evidence="1">
    <location>
        <begin position="651"/>
        <end position="671"/>
    </location>
</feature>
<gene>
    <name evidence="2" type="ORF">BT96DRAFT_919592</name>
</gene>
<feature type="compositionally biased region" description="Polar residues" evidence="1">
    <location>
        <begin position="236"/>
        <end position="249"/>
    </location>
</feature>
<dbReference type="EMBL" id="ML769459">
    <property type="protein sequence ID" value="KAE9400183.1"/>
    <property type="molecule type" value="Genomic_DNA"/>
</dbReference>
<feature type="compositionally biased region" description="Pro residues" evidence="1">
    <location>
        <begin position="1274"/>
        <end position="1286"/>
    </location>
</feature>
<feature type="compositionally biased region" description="Acidic residues" evidence="1">
    <location>
        <begin position="790"/>
        <end position="804"/>
    </location>
</feature>
<feature type="region of interest" description="Disordered" evidence="1">
    <location>
        <begin position="508"/>
        <end position="762"/>
    </location>
</feature>
<feature type="compositionally biased region" description="Basic and acidic residues" evidence="1">
    <location>
        <begin position="561"/>
        <end position="570"/>
    </location>
</feature>
<feature type="compositionally biased region" description="Basic and acidic residues" evidence="1">
    <location>
        <begin position="587"/>
        <end position="600"/>
    </location>
</feature>
<feature type="compositionally biased region" description="Low complexity" evidence="1">
    <location>
        <begin position="156"/>
        <end position="166"/>
    </location>
</feature>
<feature type="compositionally biased region" description="Polar residues" evidence="1">
    <location>
        <begin position="712"/>
        <end position="725"/>
    </location>
</feature>
<feature type="region of interest" description="Disordered" evidence="1">
    <location>
        <begin position="846"/>
        <end position="881"/>
    </location>
</feature>
<feature type="compositionally biased region" description="Basic and acidic residues" evidence="1">
    <location>
        <begin position="1"/>
        <end position="21"/>
    </location>
</feature>
<feature type="region of interest" description="Disordered" evidence="1">
    <location>
        <begin position="1331"/>
        <end position="1362"/>
    </location>
</feature>
<feature type="compositionally biased region" description="Polar residues" evidence="1">
    <location>
        <begin position="121"/>
        <end position="142"/>
    </location>
</feature>
<evidence type="ECO:0000313" key="2">
    <source>
        <dbReference type="EMBL" id="KAE9400183.1"/>
    </source>
</evidence>
<feature type="compositionally biased region" description="Acidic residues" evidence="1">
    <location>
        <begin position="608"/>
        <end position="623"/>
    </location>
</feature>
<feature type="compositionally biased region" description="Basic residues" evidence="1">
    <location>
        <begin position="185"/>
        <end position="198"/>
    </location>
</feature>
<feature type="compositionally biased region" description="Basic and acidic residues" evidence="1">
    <location>
        <begin position="727"/>
        <end position="736"/>
    </location>
</feature>
<dbReference type="OrthoDB" id="3258279at2759"/>